<feature type="domain" description="MobA/VirD2-like nuclease" evidence="2">
    <location>
        <begin position="136"/>
        <end position="225"/>
    </location>
</feature>
<dbReference type="AlphaFoldDB" id="A0A501WD69"/>
<feature type="region of interest" description="Disordered" evidence="1">
    <location>
        <begin position="507"/>
        <end position="572"/>
    </location>
</feature>
<comment type="caution">
    <text evidence="3">The sequence shown here is derived from an EMBL/GenBank/DDBJ whole genome shotgun (WGS) entry which is preliminary data.</text>
</comment>
<evidence type="ECO:0000259" key="2">
    <source>
        <dbReference type="Pfam" id="PF03432"/>
    </source>
</evidence>
<evidence type="ECO:0000313" key="4">
    <source>
        <dbReference type="Proteomes" id="UP000319255"/>
    </source>
</evidence>
<evidence type="ECO:0000313" key="3">
    <source>
        <dbReference type="EMBL" id="TPE47893.1"/>
    </source>
</evidence>
<dbReference type="Proteomes" id="UP000319255">
    <property type="component" value="Unassembled WGS sequence"/>
</dbReference>
<keyword evidence="4" id="KW-1185">Reference proteome</keyword>
<protein>
    <recommendedName>
        <fullName evidence="2">MobA/VirD2-like nuclease domain-containing protein</fullName>
    </recommendedName>
</protein>
<gene>
    <name evidence="3" type="ORF">FJM51_19360</name>
</gene>
<reference evidence="3 4" key="1">
    <citation type="submission" date="2019-06" db="EMBL/GenBank/DDBJ databases">
        <title>A novel bacterium of genus Amaricoccus, isolated from marine sediment.</title>
        <authorList>
            <person name="Huang H."/>
            <person name="Mo K."/>
            <person name="Hu Y."/>
        </authorList>
    </citation>
    <scope>NUCLEOTIDE SEQUENCE [LARGE SCALE GENOMIC DNA]</scope>
    <source>
        <strain evidence="3 4">HB172011</strain>
    </source>
</reference>
<organism evidence="3 4">
    <name type="scientific">Amaricoccus solimangrovi</name>
    <dbReference type="NCBI Taxonomy" id="2589815"/>
    <lineage>
        <taxon>Bacteria</taxon>
        <taxon>Pseudomonadati</taxon>
        <taxon>Pseudomonadota</taxon>
        <taxon>Alphaproteobacteria</taxon>
        <taxon>Rhodobacterales</taxon>
        <taxon>Paracoccaceae</taxon>
        <taxon>Amaricoccus</taxon>
    </lineage>
</organism>
<accession>A0A501WD69</accession>
<dbReference type="RefSeq" id="WP_140455781.1">
    <property type="nucleotide sequence ID" value="NZ_VFRP01000027.1"/>
</dbReference>
<name>A0A501WD69_9RHOB</name>
<dbReference type="OrthoDB" id="98563at2"/>
<feature type="compositionally biased region" description="Basic and acidic residues" evidence="1">
    <location>
        <begin position="528"/>
        <end position="542"/>
    </location>
</feature>
<dbReference type="Pfam" id="PF03432">
    <property type="entry name" value="Relaxase"/>
    <property type="match status" value="1"/>
</dbReference>
<sequence length="572" mass="61704">MTAVASVPELLRRGAAAPPHLSPVDAVMGEDWARLRLGRGAAAREGQGGAGLSGRRRRAAIAGVLSPSPQAMVKLIGTGGARNARGLGAQMNYLGRSGAVALRASESGFGVEITAGEASRIAADWGMPEADRGGPDRTSHFVVSFPRGTDPEAAERAGRAWAAELFDSGAYGDRWDYYTAFHTDTAYPHIHVVVGRRGLDEGTWLRISSWGAISFDRLREVQVEVAAREGIALTGTARLARGVHARPVPDGEYRRARAEGRDPVAPEHSAASAISTAAAILGYARAYQGAAAILGKDDTDRARQLEAAAATILEGRALTSERDALADLTTKEALAMTRTIEAKQDEARENFARLDQTVGEILDAATRSGFIRRIAELKAEAAPLLRENTPLQRYGAEAAHPDYRGFVPDPGDPAAVAARAEADARLARLAERFDLDPAASVARHGAERVSLGLGQDYRTQEIIERQLRRDALDKPYERPEVTNDQLLAFHAEARAIYREAEIRGRDPAGELSRDRQEAVRDAATSPSQRREDRAPTRGDNARNIEPPTPSREASTEPPARPVRARDDDERSR</sequence>
<evidence type="ECO:0000256" key="1">
    <source>
        <dbReference type="SAM" id="MobiDB-lite"/>
    </source>
</evidence>
<dbReference type="EMBL" id="VFRP01000027">
    <property type="protein sequence ID" value="TPE47893.1"/>
    <property type="molecule type" value="Genomic_DNA"/>
</dbReference>
<feature type="compositionally biased region" description="Basic and acidic residues" evidence="1">
    <location>
        <begin position="507"/>
        <end position="520"/>
    </location>
</feature>
<proteinExistence type="predicted"/>
<dbReference type="InterPro" id="IPR005094">
    <property type="entry name" value="Endonuclease_MobA/VirD2"/>
</dbReference>
<feature type="compositionally biased region" description="Basic and acidic residues" evidence="1">
    <location>
        <begin position="563"/>
        <end position="572"/>
    </location>
</feature>